<sequence length="52" mass="6029">MLVLTFLLTLMNSILLLIIYLNLPKRDIAQEAVDQAWANDRKRQEEKQSGDV</sequence>
<dbReference type="RefSeq" id="WP_201003370.1">
    <property type="nucleotide sequence ID" value="NZ_BTCL01000010.1"/>
</dbReference>
<keyword evidence="1" id="KW-0472">Membrane</keyword>
<organism evidence="2 3">
    <name type="scientific">Paenibacillus glycanilyticus</name>
    <dbReference type="NCBI Taxonomy" id="126569"/>
    <lineage>
        <taxon>Bacteria</taxon>
        <taxon>Bacillati</taxon>
        <taxon>Bacillota</taxon>
        <taxon>Bacilli</taxon>
        <taxon>Bacillales</taxon>
        <taxon>Paenibacillaceae</taxon>
        <taxon>Paenibacillus</taxon>
    </lineage>
</organism>
<dbReference type="Proteomes" id="UP001285921">
    <property type="component" value="Unassembled WGS sequence"/>
</dbReference>
<keyword evidence="1" id="KW-0812">Transmembrane</keyword>
<evidence type="ECO:0000313" key="3">
    <source>
        <dbReference type="Proteomes" id="UP001285921"/>
    </source>
</evidence>
<accession>A0ABQ6NPY2</accession>
<reference evidence="2 3" key="1">
    <citation type="submission" date="2023-05" db="EMBL/GenBank/DDBJ databases">
        <title>Draft genome of Paenibacillus sp. CCS26.</title>
        <authorList>
            <person name="Akita H."/>
            <person name="Shinto Y."/>
            <person name="Kimura Z."/>
        </authorList>
    </citation>
    <scope>NUCLEOTIDE SEQUENCE [LARGE SCALE GENOMIC DNA]</scope>
    <source>
        <strain evidence="2 3">CCS26</strain>
    </source>
</reference>
<feature type="transmembrane region" description="Helical" evidence="1">
    <location>
        <begin position="6"/>
        <end position="23"/>
    </location>
</feature>
<protein>
    <submittedName>
        <fullName evidence="2">Uncharacterized protein</fullName>
    </submittedName>
</protein>
<evidence type="ECO:0000256" key="1">
    <source>
        <dbReference type="SAM" id="Phobius"/>
    </source>
</evidence>
<gene>
    <name evidence="2" type="ORF">PghCCS26_32070</name>
</gene>
<dbReference type="EMBL" id="BTCL01000010">
    <property type="protein sequence ID" value="GMK46079.1"/>
    <property type="molecule type" value="Genomic_DNA"/>
</dbReference>
<keyword evidence="1" id="KW-1133">Transmembrane helix</keyword>
<name>A0ABQ6NPY2_9BACL</name>
<proteinExistence type="predicted"/>
<comment type="caution">
    <text evidence="2">The sequence shown here is derived from an EMBL/GenBank/DDBJ whole genome shotgun (WGS) entry which is preliminary data.</text>
</comment>
<keyword evidence="3" id="KW-1185">Reference proteome</keyword>
<evidence type="ECO:0000313" key="2">
    <source>
        <dbReference type="EMBL" id="GMK46079.1"/>
    </source>
</evidence>